<name>A0A072TDH1_MEDTR</name>
<evidence type="ECO:0000256" key="1">
    <source>
        <dbReference type="SAM" id="Phobius"/>
    </source>
</evidence>
<dbReference type="InterPro" id="IPR045584">
    <property type="entry name" value="Pilin-like"/>
</dbReference>
<dbReference type="EMBL" id="KL403796">
    <property type="protein sequence ID" value="KEH15427.1"/>
    <property type="molecule type" value="Genomic_DNA"/>
</dbReference>
<reference evidence="2 4" key="1">
    <citation type="journal article" date="2011" name="Nature">
        <title>The Medicago genome provides insight into the evolution of rhizobial symbioses.</title>
        <authorList>
            <person name="Young N.D."/>
            <person name="Debelle F."/>
            <person name="Oldroyd G.E."/>
            <person name="Geurts R."/>
            <person name="Cannon S.B."/>
            <person name="Udvardi M.K."/>
            <person name="Benedito V.A."/>
            <person name="Mayer K.F."/>
            <person name="Gouzy J."/>
            <person name="Schoof H."/>
            <person name="Van de Peer Y."/>
            <person name="Proost S."/>
            <person name="Cook D.R."/>
            <person name="Meyers B.C."/>
            <person name="Spannagl M."/>
            <person name="Cheung F."/>
            <person name="De Mita S."/>
            <person name="Krishnakumar V."/>
            <person name="Gundlach H."/>
            <person name="Zhou S."/>
            <person name="Mudge J."/>
            <person name="Bharti A.K."/>
            <person name="Murray J.D."/>
            <person name="Naoumkina M.A."/>
            <person name="Rosen B."/>
            <person name="Silverstein K.A."/>
            <person name="Tang H."/>
            <person name="Rombauts S."/>
            <person name="Zhao P.X."/>
            <person name="Zhou P."/>
            <person name="Barbe V."/>
            <person name="Bardou P."/>
            <person name="Bechner M."/>
            <person name="Bellec A."/>
            <person name="Berger A."/>
            <person name="Berges H."/>
            <person name="Bidwell S."/>
            <person name="Bisseling T."/>
            <person name="Choisne N."/>
            <person name="Couloux A."/>
            <person name="Denny R."/>
            <person name="Deshpande S."/>
            <person name="Dai X."/>
            <person name="Doyle J.J."/>
            <person name="Dudez A.M."/>
            <person name="Farmer A.D."/>
            <person name="Fouteau S."/>
            <person name="Franken C."/>
            <person name="Gibelin C."/>
            <person name="Gish J."/>
            <person name="Goldstein S."/>
            <person name="Gonzalez A.J."/>
            <person name="Green P.J."/>
            <person name="Hallab A."/>
            <person name="Hartog M."/>
            <person name="Hua A."/>
            <person name="Humphray S.J."/>
            <person name="Jeong D.H."/>
            <person name="Jing Y."/>
            <person name="Jocker A."/>
            <person name="Kenton S.M."/>
            <person name="Kim D.J."/>
            <person name="Klee K."/>
            <person name="Lai H."/>
            <person name="Lang C."/>
            <person name="Lin S."/>
            <person name="Macmil S.L."/>
            <person name="Magdelenat G."/>
            <person name="Matthews L."/>
            <person name="McCorrison J."/>
            <person name="Monaghan E.L."/>
            <person name="Mun J.H."/>
            <person name="Najar F.Z."/>
            <person name="Nicholson C."/>
            <person name="Noirot C."/>
            <person name="O'Bleness M."/>
            <person name="Paule C.R."/>
            <person name="Poulain J."/>
            <person name="Prion F."/>
            <person name="Qin B."/>
            <person name="Qu C."/>
            <person name="Retzel E.F."/>
            <person name="Riddle C."/>
            <person name="Sallet E."/>
            <person name="Samain S."/>
            <person name="Samson N."/>
            <person name="Sanders I."/>
            <person name="Saurat O."/>
            <person name="Scarpelli C."/>
            <person name="Schiex T."/>
            <person name="Segurens B."/>
            <person name="Severin A.J."/>
            <person name="Sherrier D.J."/>
            <person name="Shi R."/>
            <person name="Sims S."/>
            <person name="Singer S.R."/>
            <person name="Sinharoy S."/>
            <person name="Sterck L."/>
            <person name="Viollet A."/>
            <person name="Wang B.B."/>
            <person name="Wang K."/>
            <person name="Wang M."/>
            <person name="Wang X."/>
            <person name="Warfsmann J."/>
            <person name="Weissenbach J."/>
            <person name="White D.D."/>
            <person name="White J.D."/>
            <person name="Wiley G.B."/>
            <person name="Wincker P."/>
            <person name="Xing Y."/>
            <person name="Yang L."/>
            <person name="Yao Z."/>
            <person name="Ying F."/>
            <person name="Zhai J."/>
            <person name="Zhou L."/>
            <person name="Zuber A."/>
            <person name="Denarie J."/>
            <person name="Dixon R.A."/>
            <person name="May G.D."/>
            <person name="Schwartz D.C."/>
            <person name="Rogers J."/>
            <person name="Quetier F."/>
            <person name="Town C.D."/>
            <person name="Roe B.A."/>
        </authorList>
    </citation>
    <scope>NUCLEOTIDE SEQUENCE [LARGE SCALE GENOMIC DNA]</scope>
    <source>
        <strain evidence="2">A17</strain>
        <strain evidence="3 4">cv. Jemalong A17</strain>
    </source>
</reference>
<dbReference type="EnsemblPlants" id="KEH15427">
    <property type="protein sequence ID" value="KEH15427"/>
    <property type="gene ID" value="MTR_1072s0020"/>
</dbReference>
<reference evidence="3" key="3">
    <citation type="submission" date="2015-06" db="UniProtKB">
        <authorList>
            <consortium name="EnsemblPlants"/>
        </authorList>
    </citation>
    <scope>IDENTIFICATION</scope>
    <source>
        <strain evidence="3">cv. Jemalong A17</strain>
    </source>
</reference>
<keyword evidence="1" id="KW-0472">Membrane</keyword>
<dbReference type="AlphaFoldDB" id="A0A072TDH1"/>
<reference evidence="2 4" key="2">
    <citation type="journal article" date="2014" name="BMC Genomics">
        <title>An improved genome release (version Mt4.0) for the model legume Medicago truncatula.</title>
        <authorList>
            <person name="Tang H."/>
            <person name="Krishnakumar V."/>
            <person name="Bidwell S."/>
            <person name="Rosen B."/>
            <person name="Chan A."/>
            <person name="Zhou S."/>
            <person name="Gentzbittel L."/>
            <person name="Childs K.L."/>
            <person name="Yandell M."/>
            <person name="Gundlach H."/>
            <person name="Mayer K.F."/>
            <person name="Schwartz D.C."/>
            <person name="Town C.D."/>
        </authorList>
    </citation>
    <scope>GENOME REANNOTATION</scope>
    <source>
        <strain evidence="2">A17</strain>
        <strain evidence="3 4">cv. Jemalong A17</strain>
    </source>
</reference>
<organism evidence="2 4">
    <name type="scientific">Medicago truncatula</name>
    <name type="common">Barrel medic</name>
    <name type="synonym">Medicago tribuloides</name>
    <dbReference type="NCBI Taxonomy" id="3880"/>
    <lineage>
        <taxon>Eukaryota</taxon>
        <taxon>Viridiplantae</taxon>
        <taxon>Streptophyta</taxon>
        <taxon>Embryophyta</taxon>
        <taxon>Tracheophyta</taxon>
        <taxon>Spermatophyta</taxon>
        <taxon>Magnoliopsida</taxon>
        <taxon>eudicotyledons</taxon>
        <taxon>Gunneridae</taxon>
        <taxon>Pentapetalae</taxon>
        <taxon>rosids</taxon>
        <taxon>fabids</taxon>
        <taxon>Fabales</taxon>
        <taxon>Fabaceae</taxon>
        <taxon>Papilionoideae</taxon>
        <taxon>50 kb inversion clade</taxon>
        <taxon>NPAAA clade</taxon>
        <taxon>Hologalegina</taxon>
        <taxon>IRL clade</taxon>
        <taxon>Trifolieae</taxon>
        <taxon>Medicago</taxon>
    </lineage>
</organism>
<dbReference type="HOGENOM" id="CLU_1520104_0_0_1"/>
<evidence type="ECO:0000313" key="2">
    <source>
        <dbReference type="EMBL" id="KEH15427.1"/>
    </source>
</evidence>
<feature type="transmembrane region" description="Helical" evidence="1">
    <location>
        <begin position="21"/>
        <end position="42"/>
    </location>
</feature>
<proteinExistence type="predicted"/>
<dbReference type="InterPro" id="IPR012902">
    <property type="entry name" value="N_methyl_site"/>
</dbReference>
<dbReference type="SUPFAM" id="SSF54523">
    <property type="entry name" value="Pili subunits"/>
    <property type="match status" value="1"/>
</dbReference>
<keyword evidence="1 2" id="KW-0812">Transmembrane</keyword>
<sequence>MDEDMNIRRKLQNDKQTGFTLISLLVSVSVIGIMAVSTVATINLDKTKYEVQNAIAYGNGLVQSGITYYKMTGTYPMSNTDLGLTAIPGTNYAAARLEDGKFIITIGDTNAGALNTANYKIQLASIVYTPFSDDAGHLTYTCSISNSYLKQVANVGQCSLMTPGTAPQPQTDEPASQ</sequence>
<protein>
    <submittedName>
        <fullName evidence="2">Transmembrane protein, putative</fullName>
    </submittedName>
</protein>
<evidence type="ECO:0000313" key="4">
    <source>
        <dbReference type="Proteomes" id="UP000002051"/>
    </source>
</evidence>
<dbReference type="Proteomes" id="UP000002051">
    <property type="component" value="Unassembled WGS sequence"/>
</dbReference>
<keyword evidence="4" id="KW-1185">Reference proteome</keyword>
<gene>
    <name evidence="2" type="ORF">MTR_1072s0020</name>
</gene>
<evidence type="ECO:0000313" key="3">
    <source>
        <dbReference type="EnsemblPlants" id="KEH15427"/>
    </source>
</evidence>
<dbReference type="Gene3D" id="3.30.700.10">
    <property type="entry name" value="Glycoprotein, Type 4 Pilin"/>
    <property type="match status" value="1"/>
</dbReference>
<dbReference type="Pfam" id="PF07963">
    <property type="entry name" value="N_methyl"/>
    <property type="match status" value="1"/>
</dbReference>
<accession>A0A072TDH1</accession>
<keyword evidence="1" id="KW-1133">Transmembrane helix</keyword>